<proteinExistence type="predicted"/>
<sequence>MRLVPVALSPAASSGARRGHVKKAFDVHQLVPDVAVLLHDHCQLVALFFKVTDVAVNLTGRPRVQSRLVGSNGGGGDREVLLAGGVGVLGAKSKGSERPDASGCIPSSCTITISEQRLWK</sequence>
<evidence type="ECO:0000313" key="2">
    <source>
        <dbReference type="Proteomes" id="UP001062846"/>
    </source>
</evidence>
<dbReference type="Proteomes" id="UP001062846">
    <property type="component" value="Chromosome 13"/>
</dbReference>
<name>A0ACC0LAY0_RHOML</name>
<keyword evidence="2" id="KW-1185">Reference proteome</keyword>
<accession>A0ACC0LAY0</accession>
<protein>
    <submittedName>
        <fullName evidence="1">Uncharacterized protein</fullName>
    </submittedName>
</protein>
<comment type="caution">
    <text evidence="1">The sequence shown here is derived from an EMBL/GenBank/DDBJ whole genome shotgun (WGS) entry which is preliminary data.</text>
</comment>
<reference evidence="1" key="1">
    <citation type="submission" date="2022-02" db="EMBL/GenBank/DDBJ databases">
        <title>Plant Genome Project.</title>
        <authorList>
            <person name="Zhang R.-G."/>
        </authorList>
    </citation>
    <scope>NUCLEOTIDE SEQUENCE</scope>
    <source>
        <strain evidence="1">AT1</strain>
    </source>
</reference>
<evidence type="ECO:0000313" key="1">
    <source>
        <dbReference type="EMBL" id="KAI8525293.1"/>
    </source>
</evidence>
<dbReference type="EMBL" id="CM046400">
    <property type="protein sequence ID" value="KAI8525293.1"/>
    <property type="molecule type" value="Genomic_DNA"/>
</dbReference>
<gene>
    <name evidence="1" type="ORF">RHMOL_Rhmol13G0219700</name>
</gene>
<organism evidence="1 2">
    <name type="scientific">Rhododendron molle</name>
    <name type="common">Chinese azalea</name>
    <name type="synonym">Azalea mollis</name>
    <dbReference type="NCBI Taxonomy" id="49168"/>
    <lineage>
        <taxon>Eukaryota</taxon>
        <taxon>Viridiplantae</taxon>
        <taxon>Streptophyta</taxon>
        <taxon>Embryophyta</taxon>
        <taxon>Tracheophyta</taxon>
        <taxon>Spermatophyta</taxon>
        <taxon>Magnoliopsida</taxon>
        <taxon>eudicotyledons</taxon>
        <taxon>Gunneridae</taxon>
        <taxon>Pentapetalae</taxon>
        <taxon>asterids</taxon>
        <taxon>Ericales</taxon>
        <taxon>Ericaceae</taxon>
        <taxon>Ericoideae</taxon>
        <taxon>Rhodoreae</taxon>
        <taxon>Rhododendron</taxon>
    </lineage>
</organism>